<name>A0AAD4NYF4_PERFH</name>
<reference evidence="2 3" key="1">
    <citation type="journal article" date="2021" name="Nat. Commun.">
        <title>Incipient diploidization of the medicinal plant Perilla within 10,000 years.</title>
        <authorList>
            <person name="Zhang Y."/>
            <person name="Shen Q."/>
            <person name="Leng L."/>
            <person name="Zhang D."/>
            <person name="Chen S."/>
            <person name="Shi Y."/>
            <person name="Ning Z."/>
            <person name="Chen S."/>
        </authorList>
    </citation>
    <scope>NUCLEOTIDE SEQUENCE [LARGE SCALE GENOMIC DNA]</scope>
    <source>
        <strain evidence="3">cv. PC099</strain>
    </source>
</reference>
<feature type="region of interest" description="Disordered" evidence="1">
    <location>
        <begin position="308"/>
        <end position="340"/>
    </location>
</feature>
<sequence length="481" mass="52719">MGNQNTSGIVEEEKGTNKASDSVVAVNPPDDVTEQDQILIQEEEANADAQDAEGDKIPSVEILVSDYKDIEDHKGSVEGSDAVIDISTNDSNLGEGASKLCDEELDQPCTLKDTSHEAVDSTSDIQEDQIMLVKETLEVDDHDMVSVEGVLLEACAHKEELERDDDPPLEEQSNSSNSVNGAATISLPDSSTAANESENECLALDNEEKPMVHELGNADANNTSCVDQHQPSDQEINKFLIKSTSDPTDMIKSDLLDDAEKHEDNEPTDQNMLEKALHRESEPSATENESETTEKCVVELQSSTEINTLRLSSKTEEAETQYCDDSESKAGAGVKMLDTESNPSFTEAAVELRKSPSFDFGLAFDTRSEESDQTPLLYQDKTARRSLSSCSNIRFQNRSVQTEFLKKPLQFESVQVEEKTIRMERSNSENANAITKETHKNGSTASPSRDDEATISPKVNSKRKPRSSLFTTCICCTAAIS</sequence>
<feature type="region of interest" description="Disordered" evidence="1">
    <location>
        <begin position="1"/>
        <end position="58"/>
    </location>
</feature>
<feature type="region of interest" description="Disordered" evidence="1">
    <location>
        <begin position="156"/>
        <end position="199"/>
    </location>
</feature>
<dbReference type="AlphaFoldDB" id="A0AAD4NYF4"/>
<feature type="compositionally biased region" description="Polar residues" evidence="1">
    <location>
        <begin position="428"/>
        <end position="447"/>
    </location>
</feature>
<evidence type="ECO:0000313" key="3">
    <source>
        <dbReference type="Proteomes" id="UP001190926"/>
    </source>
</evidence>
<gene>
    <name evidence="2" type="ORF">C2S53_019065</name>
</gene>
<keyword evidence="3" id="KW-1185">Reference proteome</keyword>
<feature type="region of interest" description="Disordered" evidence="1">
    <location>
        <begin position="256"/>
        <end position="296"/>
    </location>
</feature>
<feature type="compositionally biased region" description="Polar residues" evidence="1">
    <location>
        <begin position="172"/>
        <end position="196"/>
    </location>
</feature>
<protein>
    <submittedName>
        <fullName evidence="2">Uncharacterized protein</fullName>
    </submittedName>
</protein>
<evidence type="ECO:0000256" key="1">
    <source>
        <dbReference type="SAM" id="MobiDB-lite"/>
    </source>
</evidence>
<organism evidence="2 3">
    <name type="scientific">Perilla frutescens var. hirtella</name>
    <name type="common">Perilla citriodora</name>
    <name type="synonym">Perilla setoyensis</name>
    <dbReference type="NCBI Taxonomy" id="608512"/>
    <lineage>
        <taxon>Eukaryota</taxon>
        <taxon>Viridiplantae</taxon>
        <taxon>Streptophyta</taxon>
        <taxon>Embryophyta</taxon>
        <taxon>Tracheophyta</taxon>
        <taxon>Spermatophyta</taxon>
        <taxon>Magnoliopsida</taxon>
        <taxon>eudicotyledons</taxon>
        <taxon>Gunneridae</taxon>
        <taxon>Pentapetalae</taxon>
        <taxon>asterids</taxon>
        <taxon>lamiids</taxon>
        <taxon>Lamiales</taxon>
        <taxon>Lamiaceae</taxon>
        <taxon>Nepetoideae</taxon>
        <taxon>Elsholtzieae</taxon>
        <taxon>Perilla</taxon>
    </lineage>
</organism>
<evidence type="ECO:0000313" key="2">
    <source>
        <dbReference type="EMBL" id="KAH6757176.1"/>
    </source>
</evidence>
<dbReference type="Proteomes" id="UP001190926">
    <property type="component" value="Unassembled WGS sequence"/>
</dbReference>
<comment type="caution">
    <text evidence="2">The sequence shown here is derived from an EMBL/GenBank/DDBJ whole genome shotgun (WGS) entry which is preliminary data.</text>
</comment>
<feature type="compositionally biased region" description="Acidic residues" evidence="1">
    <location>
        <begin position="41"/>
        <end position="52"/>
    </location>
</feature>
<dbReference type="EMBL" id="SDAM02029495">
    <property type="protein sequence ID" value="KAH6757176.1"/>
    <property type="molecule type" value="Genomic_DNA"/>
</dbReference>
<accession>A0AAD4NYF4</accession>
<feature type="compositionally biased region" description="Basic and acidic residues" evidence="1">
    <location>
        <begin position="256"/>
        <end position="265"/>
    </location>
</feature>
<proteinExistence type="predicted"/>
<feature type="region of interest" description="Disordered" evidence="1">
    <location>
        <begin position="422"/>
        <end position="467"/>
    </location>
</feature>